<sequence>MKNVIRDLDKEFTVTICGSYMRGKAESGDIDALITHPSLKVSRNQKKQGDIFLSNIVTALKEVITETISKGDTKFMGVCRLSPNHPARRLDIRLIPQEQYHCAVLYFTGSDVFNKQMRAHALEKGFTLNEYSLRPVGVTGIPGEPIDLTSEEDIFDYIDYPYKKPEEREI</sequence>
<dbReference type="PANTHER" id="PTHR11276:SF42">
    <property type="entry name" value="DNA POLYMERASE BETA"/>
    <property type="match status" value="1"/>
</dbReference>
<name>A0AAV1ITN5_9NEOP</name>
<dbReference type="PANTHER" id="PTHR11276">
    <property type="entry name" value="DNA POLYMERASE TYPE-X FAMILY MEMBER"/>
    <property type="match status" value="1"/>
</dbReference>
<comment type="similarity">
    <text evidence="4">Belongs to the DNA polymerase type-X family.</text>
</comment>
<gene>
    <name evidence="6" type="ORF">LNINA_LOCUS567</name>
</gene>
<keyword evidence="7" id="KW-1185">Reference proteome</keyword>
<keyword evidence="2 4" id="KW-0808">Transferase</keyword>
<dbReference type="SMART" id="SM00483">
    <property type="entry name" value="POLXc"/>
    <property type="match status" value="1"/>
</dbReference>
<accession>A0AAV1ITN5</accession>
<dbReference type="InterPro" id="IPR029398">
    <property type="entry name" value="PolB_thumb"/>
</dbReference>
<dbReference type="GO" id="GO:0006284">
    <property type="term" value="P:base-excision repair"/>
    <property type="evidence" value="ECO:0007669"/>
    <property type="project" value="TreeGrafter"/>
</dbReference>
<dbReference type="SUPFAM" id="SSF81301">
    <property type="entry name" value="Nucleotidyltransferase"/>
    <property type="match status" value="1"/>
</dbReference>
<keyword evidence="3 4" id="KW-0548">Nucleotidyltransferase</keyword>
<keyword evidence="4" id="KW-0227">DNA damage</keyword>
<keyword evidence="4" id="KW-0239">DNA-directed DNA polymerase</keyword>
<dbReference type="InterPro" id="IPR043519">
    <property type="entry name" value="NT_sf"/>
</dbReference>
<dbReference type="GO" id="GO:0003887">
    <property type="term" value="F:DNA-directed DNA polymerase activity"/>
    <property type="evidence" value="ECO:0007669"/>
    <property type="project" value="UniProtKB-UniRule"/>
</dbReference>
<dbReference type="InterPro" id="IPR002008">
    <property type="entry name" value="DNA_pol_X_beta-like"/>
</dbReference>
<proteinExistence type="inferred from homology"/>
<evidence type="ECO:0000313" key="7">
    <source>
        <dbReference type="Proteomes" id="UP001497472"/>
    </source>
</evidence>
<dbReference type="Pfam" id="PF14792">
    <property type="entry name" value="DNA_pol_B_palm"/>
    <property type="match status" value="1"/>
</dbReference>
<protein>
    <recommendedName>
        <fullName evidence="4">DNA polymerase</fullName>
        <ecNumber evidence="4">2.7.7.7</ecNumber>
    </recommendedName>
</protein>
<dbReference type="InterPro" id="IPR037160">
    <property type="entry name" value="DNA_Pol_thumb_sf"/>
</dbReference>
<keyword evidence="1" id="KW-0237">DNA synthesis</keyword>
<dbReference type="EC" id="2.7.7.7" evidence="4"/>
<keyword evidence="4" id="KW-0234">DNA repair</keyword>
<evidence type="ECO:0000256" key="2">
    <source>
        <dbReference type="ARBA" id="ARBA00022679"/>
    </source>
</evidence>
<dbReference type="GO" id="GO:0003677">
    <property type="term" value="F:DNA binding"/>
    <property type="evidence" value="ECO:0007669"/>
    <property type="project" value="UniProtKB-UniRule"/>
</dbReference>
<dbReference type="InterPro" id="IPR022312">
    <property type="entry name" value="DNA_pol_X"/>
</dbReference>
<dbReference type="AlphaFoldDB" id="A0AAV1ITN5"/>
<dbReference type="GO" id="GO:0006303">
    <property type="term" value="P:double-strand break repair via nonhomologous end joining"/>
    <property type="evidence" value="ECO:0007669"/>
    <property type="project" value="TreeGrafter"/>
</dbReference>
<comment type="caution">
    <text evidence="6">The sequence shown here is derived from an EMBL/GenBank/DDBJ whole genome shotgun (WGS) entry which is preliminary data.</text>
</comment>
<evidence type="ECO:0000256" key="3">
    <source>
        <dbReference type="ARBA" id="ARBA00022695"/>
    </source>
</evidence>
<feature type="domain" description="DNA-directed DNA polymerase X" evidence="5">
    <location>
        <begin position="1"/>
        <end position="169"/>
    </location>
</feature>
<evidence type="ECO:0000313" key="6">
    <source>
        <dbReference type="EMBL" id="CAK1540520.1"/>
    </source>
</evidence>
<dbReference type="Gene3D" id="3.30.460.10">
    <property type="entry name" value="Beta Polymerase, domain 2"/>
    <property type="match status" value="1"/>
</dbReference>
<dbReference type="InterPro" id="IPR028207">
    <property type="entry name" value="DNA_pol_B_palm_palm"/>
</dbReference>
<reference evidence="6 7" key="1">
    <citation type="submission" date="2023-11" db="EMBL/GenBank/DDBJ databases">
        <authorList>
            <person name="Okamura Y."/>
        </authorList>
    </citation>
    <scope>NUCLEOTIDE SEQUENCE [LARGE SCALE GENOMIC DNA]</scope>
</reference>
<comment type="catalytic activity">
    <reaction evidence="4">
        <text>DNA(n) + a 2'-deoxyribonucleoside 5'-triphosphate = DNA(n+1) + diphosphate</text>
        <dbReference type="Rhea" id="RHEA:22508"/>
        <dbReference type="Rhea" id="RHEA-COMP:17339"/>
        <dbReference type="Rhea" id="RHEA-COMP:17340"/>
        <dbReference type="ChEBI" id="CHEBI:33019"/>
        <dbReference type="ChEBI" id="CHEBI:61560"/>
        <dbReference type="ChEBI" id="CHEBI:173112"/>
        <dbReference type="EC" id="2.7.7.7"/>
    </reaction>
</comment>
<comment type="function">
    <text evidence="4">DNA polymerase that functions in several pathways of DNA repair. Involved in base excision repair (BER) responsible for repair of lesions that give rise to abasic (AP) sites in DNA. Also contributes to DNA double-strand break repair by non-homologous end joining and homologous recombination. Has both template-dependent and template-independent (terminal transferase) DNA polymerase activities. Has also a 5'-deoxyribose-5-phosphate lyase (dRP lyase) activity.</text>
</comment>
<organism evidence="6 7">
    <name type="scientific">Leptosia nina</name>
    <dbReference type="NCBI Taxonomy" id="320188"/>
    <lineage>
        <taxon>Eukaryota</taxon>
        <taxon>Metazoa</taxon>
        <taxon>Ecdysozoa</taxon>
        <taxon>Arthropoda</taxon>
        <taxon>Hexapoda</taxon>
        <taxon>Insecta</taxon>
        <taxon>Pterygota</taxon>
        <taxon>Neoptera</taxon>
        <taxon>Endopterygota</taxon>
        <taxon>Lepidoptera</taxon>
        <taxon>Glossata</taxon>
        <taxon>Ditrysia</taxon>
        <taxon>Papilionoidea</taxon>
        <taxon>Pieridae</taxon>
        <taxon>Pierinae</taxon>
        <taxon>Leptosia</taxon>
    </lineage>
</organism>
<evidence type="ECO:0000256" key="4">
    <source>
        <dbReference type="RuleBase" id="RU366014"/>
    </source>
</evidence>
<dbReference type="Pfam" id="PF14791">
    <property type="entry name" value="DNA_pol_B_thumb"/>
    <property type="match status" value="1"/>
</dbReference>
<dbReference type="GO" id="GO:0005634">
    <property type="term" value="C:nucleus"/>
    <property type="evidence" value="ECO:0007669"/>
    <property type="project" value="UniProtKB-SubCell"/>
</dbReference>
<dbReference type="Proteomes" id="UP001497472">
    <property type="component" value="Unassembled WGS sequence"/>
</dbReference>
<dbReference type="PRINTS" id="PR00870">
    <property type="entry name" value="DNAPOLXBETA"/>
</dbReference>
<evidence type="ECO:0000256" key="1">
    <source>
        <dbReference type="ARBA" id="ARBA00022634"/>
    </source>
</evidence>
<dbReference type="GO" id="GO:0046872">
    <property type="term" value="F:metal ion binding"/>
    <property type="evidence" value="ECO:0007669"/>
    <property type="project" value="UniProtKB-UniRule"/>
</dbReference>
<evidence type="ECO:0000259" key="5">
    <source>
        <dbReference type="SMART" id="SM00483"/>
    </source>
</evidence>
<dbReference type="FunFam" id="3.30.210.10:FF:000002">
    <property type="entry name" value="DNA polymerase"/>
    <property type="match status" value="1"/>
</dbReference>
<comment type="subcellular location">
    <subcellularLocation>
        <location evidence="4">Nucleus</location>
    </subcellularLocation>
</comment>
<keyword evidence="4" id="KW-0539">Nucleus</keyword>
<dbReference type="InterPro" id="IPR002054">
    <property type="entry name" value="DNA-dir_DNA_pol_X"/>
</dbReference>
<dbReference type="PRINTS" id="PR00869">
    <property type="entry name" value="DNAPOLX"/>
</dbReference>
<dbReference type="EMBL" id="CAVLEF010000001">
    <property type="protein sequence ID" value="CAK1540520.1"/>
    <property type="molecule type" value="Genomic_DNA"/>
</dbReference>
<dbReference type="Gene3D" id="3.30.210.10">
    <property type="entry name" value="DNA polymerase, thumb domain"/>
    <property type="match status" value="1"/>
</dbReference>